<name>A0A9X1LBG0_9GAMM</name>
<reference evidence="1" key="1">
    <citation type="submission" date="2021-10" db="EMBL/GenBank/DDBJ databases">
        <title>Marinomonas pontica sp. nov., isolated from the Black Sea.</title>
        <authorList>
            <person name="Zhao L.-H."/>
            <person name="Xue J.-H."/>
        </authorList>
    </citation>
    <scope>NUCLEOTIDE SEQUENCE</scope>
    <source>
        <strain evidence="1">E8</strain>
    </source>
</reference>
<dbReference type="InterPro" id="IPR007215">
    <property type="entry name" value="Sulphur_relay_TusB/DsrH"/>
</dbReference>
<dbReference type="SUPFAM" id="SSF75169">
    <property type="entry name" value="DsrEFH-like"/>
    <property type="match status" value="1"/>
</dbReference>
<protein>
    <submittedName>
        <fullName evidence="1">DsrH/TusB family sulfur relay protein</fullName>
    </submittedName>
</protein>
<dbReference type="Gene3D" id="3.40.1260.10">
    <property type="entry name" value="DsrEFH-like"/>
    <property type="match status" value="1"/>
</dbReference>
<dbReference type="RefSeq" id="WP_226753181.1">
    <property type="nucleotide sequence ID" value="NZ_JAJATW010000002.1"/>
</dbReference>
<proteinExistence type="predicted"/>
<sequence>MQLHQINQSEYPVSLETLWQNSLQVGDQVMLIEEGVLRLTQDSQAMQTLIKEKNVTLYYLQSDALAYGLSPSIGTPLSDAEWVTLTFQAEKNISW</sequence>
<dbReference type="InterPro" id="IPR027396">
    <property type="entry name" value="DsrEFH-like"/>
</dbReference>
<dbReference type="Proteomes" id="UP001139095">
    <property type="component" value="Unassembled WGS sequence"/>
</dbReference>
<dbReference type="EMBL" id="JAJATW010000002">
    <property type="protein sequence ID" value="MCB5160799.1"/>
    <property type="molecule type" value="Genomic_DNA"/>
</dbReference>
<dbReference type="GO" id="GO:0002143">
    <property type="term" value="P:tRNA wobble position uridine thiolation"/>
    <property type="evidence" value="ECO:0007669"/>
    <property type="project" value="InterPro"/>
</dbReference>
<dbReference type="GO" id="GO:0005737">
    <property type="term" value="C:cytoplasm"/>
    <property type="evidence" value="ECO:0007669"/>
    <property type="project" value="InterPro"/>
</dbReference>
<comment type="caution">
    <text evidence="1">The sequence shown here is derived from an EMBL/GenBank/DDBJ whole genome shotgun (WGS) entry which is preliminary data.</text>
</comment>
<gene>
    <name evidence="1" type="ORF">LG368_02670</name>
</gene>
<keyword evidence="2" id="KW-1185">Reference proteome</keyword>
<evidence type="ECO:0000313" key="1">
    <source>
        <dbReference type="EMBL" id="MCB5160799.1"/>
    </source>
</evidence>
<dbReference type="Pfam" id="PF04077">
    <property type="entry name" value="DsrH"/>
    <property type="match status" value="1"/>
</dbReference>
<dbReference type="AlphaFoldDB" id="A0A9X1LBG0"/>
<evidence type="ECO:0000313" key="2">
    <source>
        <dbReference type="Proteomes" id="UP001139095"/>
    </source>
</evidence>
<accession>A0A9X1LBG0</accession>
<organism evidence="1 2">
    <name type="scientific">Marinomonas algarum</name>
    <dbReference type="NCBI Taxonomy" id="2883105"/>
    <lineage>
        <taxon>Bacteria</taxon>
        <taxon>Pseudomonadati</taxon>
        <taxon>Pseudomonadota</taxon>
        <taxon>Gammaproteobacteria</taxon>
        <taxon>Oceanospirillales</taxon>
        <taxon>Oceanospirillaceae</taxon>
        <taxon>Marinomonas</taxon>
    </lineage>
</organism>